<dbReference type="PANTHER" id="PTHR47385">
    <property type="entry name" value="CALPONIN"/>
    <property type="match status" value="1"/>
</dbReference>
<evidence type="ECO:0000256" key="3">
    <source>
        <dbReference type="ARBA" id="ARBA00022860"/>
    </source>
</evidence>
<evidence type="ECO:0000313" key="9">
    <source>
        <dbReference type="RefSeq" id="XP_017781295.1"/>
    </source>
</evidence>
<dbReference type="RefSeq" id="XP_017781295.1">
    <property type="nucleotide sequence ID" value="XM_017925806.1"/>
</dbReference>
<gene>
    <name evidence="9" type="primary">LOC108566088</name>
</gene>
<reference evidence="9" key="1">
    <citation type="submission" date="2025-08" db="UniProtKB">
        <authorList>
            <consortium name="RefSeq"/>
        </authorList>
    </citation>
    <scope>IDENTIFICATION</scope>
    <source>
        <tissue evidence="9">Whole Larva</tissue>
    </source>
</reference>
<keyword evidence="4 6" id="KW-0009">Actin-binding</keyword>
<dbReference type="Pfam" id="PF00402">
    <property type="entry name" value="Calponin"/>
    <property type="match status" value="1"/>
</dbReference>
<accession>A0ABM1N395</accession>
<dbReference type="SMART" id="SM00033">
    <property type="entry name" value="CH"/>
    <property type="match status" value="1"/>
</dbReference>
<dbReference type="GeneID" id="108566088"/>
<proteinExistence type="inferred from homology"/>
<dbReference type="PROSITE" id="PS50021">
    <property type="entry name" value="CH"/>
    <property type="match status" value="1"/>
</dbReference>
<evidence type="ECO:0000259" key="7">
    <source>
        <dbReference type="PROSITE" id="PS50021"/>
    </source>
</evidence>
<dbReference type="PROSITE" id="PS51122">
    <property type="entry name" value="CALPONIN_2"/>
    <property type="match status" value="1"/>
</dbReference>
<dbReference type="InterPro" id="IPR003096">
    <property type="entry name" value="SM22_calponin"/>
</dbReference>
<protein>
    <recommendedName>
        <fullName evidence="6">Calponin</fullName>
    </recommendedName>
</protein>
<dbReference type="Proteomes" id="UP000695000">
    <property type="component" value="Unplaced"/>
</dbReference>
<evidence type="ECO:0000256" key="4">
    <source>
        <dbReference type="ARBA" id="ARBA00023203"/>
    </source>
</evidence>
<keyword evidence="2" id="KW-0677">Repeat</keyword>
<evidence type="ECO:0000256" key="6">
    <source>
        <dbReference type="RuleBase" id="RU361224"/>
    </source>
</evidence>
<evidence type="ECO:0000313" key="8">
    <source>
        <dbReference type="Proteomes" id="UP000695000"/>
    </source>
</evidence>
<keyword evidence="8" id="KW-1185">Reference proteome</keyword>
<sequence length="169" mass="19018">MAPRNKELETEVLTWIFQCLGEPVPKGEFEDILKDGIVLCNLMNKLTPGSVKKIQSKGTNFQLMENIQRFQAAAKKYGLPEEEIFQTADLFEKRNVAQVCLSLFALGRCTQKHPEWTGPQLGPKMAEKNERTFTEEQLRAHEGELNLQMGYNKGASQAGAGSFGNTRHM</sequence>
<name>A0ABM1N395_NICVS</name>
<organism evidence="8 9">
    <name type="scientific">Nicrophorus vespilloides</name>
    <name type="common">Boreal carrion beetle</name>
    <dbReference type="NCBI Taxonomy" id="110193"/>
    <lineage>
        <taxon>Eukaryota</taxon>
        <taxon>Metazoa</taxon>
        <taxon>Ecdysozoa</taxon>
        <taxon>Arthropoda</taxon>
        <taxon>Hexapoda</taxon>
        <taxon>Insecta</taxon>
        <taxon>Pterygota</taxon>
        <taxon>Neoptera</taxon>
        <taxon>Endopterygota</taxon>
        <taxon>Coleoptera</taxon>
        <taxon>Polyphaga</taxon>
        <taxon>Staphyliniformia</taxon>
        <taxon>Silphidae</taxon>
        <taxon>Nicrophorinae</taxon>
        <taxon>Nicrophorus</taxon>
    </lineage>
</organism>
<evidence type="ECO:0000256" key="2">
    <source>
        <dbReference type="ARBA" id="ARBA00022737"/>
    </source>
</evidence>
<dbReference type="Gene3D" id="1.10.418.10">
    <property type="entry name" value="Calponin-like domain"/>
    <property type="match status" value="1"/>
</dbReference>
<comment type="similarity">
    <text evidence="1 6">Belongs to the calponin family.</text>
</comment>
<dbReference type="PRINTS" id="PR00889">
    <property type="entry name" value="CALPONIN"/>
</dbReference>
<dbReference type="InterPro" id="IPR050606">
    <property type="entry name" value="Calponin-like"/>
</dbReference>
<keyword evidence="3 6" id="KW-0112">Calmodulin-binding</keyword>
<dbReference type="InterPro" id="IPR036872">
    <property type="entry name" value="CH_dom_sf"/>
</dbReference>
<dbReference type="InterPro" id="IPR001997">
    <property type="entry name" value="Calponin/LIMCH1"/>
</dbReference>
<dbReference type="PANTHER" id="PTHR47385:SF22">
    <property type="entry name" value="GH21596P"/>
    <property type="match status" value="1"/>
</dbReference>
<dbReference type="Pfam" id="PF00307">
    <property type="entry name" value="CH"/>
    <property type="match status" value="1"/>
</dbReference>
<evidence type="ECO:0000256" key="1">
    <source>
        <dbReference type="ARBA" id="ARBA00009631"/>
    </source>
</evidence>
<dbReference type="InterPro" id="IPR000557">
    <property type="entry name" value="Calponin_repeat"/>
</dbReference>
<dbReference type="PROSITE" id="PS01052">
    <property type="entry name" value="CALPONIN_1"/>
    <property type="match status" value="1"/>
</dbReference>
<comment type="function">
    <text evidence="5 6">Thin filament-associated protein that is implicated in the regulation and modulation of smooth muscle contraction. It is capable of binding to actin, calmodulin and tropomyosin. The interaction of calponin with actin inhibits the actomyosin Mg-ATPase activity.</text>
</comment>
<evidence type="ECO:0000256" key="5">
    <source>
        <dbReference type="ARBA" id="ARBA00025109"/>
    </source>
</evidence>
<dbReference type="SUPFAM" id="SSF47576">
    <property type="entry name" value="Calponin-homology domain, CH-domain"/>
    <property type="match status" value="1"/>
</dbReference>
<feature type="domain" description="Calponin-homology (CH)" evidence="7">
    <location>
        <begin position="6"/>
        <end position="110"/>
    </location>
</feature>
<dbReference type="PRINTS" id="PR00888">
    <property type="entry name" value="SM22CALPONIN"/>
</dbReference>
<dbReference type="InterPro" id="IPR001715">
    <property type="entry name" value="CH_dom"/>
</dbReference>